<evidence type="ECO:0000313" key="6">
    <source>
        <dbReference type="EMBL" id="UYU66108.1"/>
    </source>
</evidence>
<evidence type="ECO:0000313" key="9">
    <source>
        <dbReference type="Proteomes" id="UP001156218"/>
    </source>
</evidence>
<evidence type="ECO:0000313" key="8">
    <source>
        <dbReference type="Proteomes" id="UP000440614"/>
    </source>
</evidence>
<gene>
    <name evidence="5" type="ORF">GAN91_03045</name>
    <name evidence="4" type="ORF">GAO51_16455</name>
    <name evidence="6" type="ORF">KQP68_21455</name>
</gene>
<dbReference type="Gene3D" id="1.10.357.10">
    <property type="entry name" value="Tetracycline Repressor, domain 2"/>
    <property type="match status" value="1"/>
</dbReference>
<proteinExistence type="predicted"/>
<organism evidence="5 7">
    <name type="scientific">Bacteroides thetaiotaomicron</name>
    <dbReference type="NCBI Taxonomy" id="818"/>
    <lineage>
        <taxon>Bacteria</taxon>
        <taxon>Pseudomonadati</taxon>
        <taxon>Bacteroidota</taxon>
        <taxon>Bacteroidia</taxon>
        <taxon>Bacteroidales</taxon>
        <taxon>Bacteroidaceae</taxon>
        <taxon>Bacteroides</taxon>
    </lineage>
</organism>
<dbReference type="EMBL" id="CP083680">
    <property type="protein sequence ID" value="UYU66108.1"/>
    <property type="molecule type" value="Genomic_DNA"/>
</dbReference>
<evidence type="ECO:0000313" key="5">
    <source>
        <dbReference type="EMBL" id="KAB4486999.1"/>
    </source>
</evidence>
<dbReference type="SUPFAM" id="SSF48498">
    <property type="entry name" value="Tetracyclin repressor-like, C-terminal domain"/>
    <property type="match status" value="1"/>
</dbReference>
<evidence type="ECO:0000259" key="3">
    <source>
        <dbReference type="PROSITE" id="PS50977"/>
    </source>
</evidence>
<dbReference type="InterPro" id="IPR009057">
    <property type="entry name" value="Homeodomain-like_sf"/>
</dbReference>
<dbReference type="PROSITE" id="PS50977">
    <property type="entry name" value="HTH_TETR_2"/>
    <property type="match status" value="1"/>
</dbReference>
<dbReference type="RefSeq" id="WP_061473439.1">
    <property type="nucleotide sequence ID" value="NZ_CAXSTA010000002.1"/>
</dbReference>
<dbReference type="EMBL" id="WCSY01000015">
    <property type="protein sequence ID" value="KAB4310433.1"/>
    <property type="molecule type" value="Genomic_DNA"/>
</dbReference>
<reference evidence="6 9" key="2">
    <citation type="submission" date="2021-06" db="EMBL/GenBank/DDBJ databases">
        <title>Interrogation of the integrated mobile genetic elements in gut-associated Bacteroides with a consensus prediction approach.</title>
        <authorList>
            <person name="Campbell D.E."/>
            <person name="Leigh J.R."/>
            <person name="Kim T."/>
            <person name="England W."/>
            <person name="Whitaker R.J."/>
            <person name="Degnan P.H."/>
        </authorList>
    </citation>
    <scope>NUCLEOTIDE SEQUENCE [LARGE SCALE GENOMIC DNA]</scope>
    <source>
        <strain evidence="6 9">WAL8669</strain>
    </source>
</reference>
<protein>
    <submittedName>
        <fullName evidence="5">TetR/AcrR family transcriptional regulator</fullName>
    </submittedName>
</protein>
<evidence type="ECO:0000313" key="7">
    <source>
        <dbReference type="Proteomes" id="UP000436858"/>
    </source>
</evidence>
<dbReference type="Proteomes" id="UP001156218">
    <property type="component" value="Chromosome"/>
</dbReference>
<feature type="DNA-binding region" description="H-T-H motif" evidence="2">
    <location>
        <begin position="28"/>
        <end position="47"/>
    </location>
</feature>
<dbReference type="AlphaFoldDB" id="A0A139KLE7"/>
<sequence>MRDGKPTKNRLLIEAFKLFAHKPYDRVTFADLEEVTGLSRGAILYHIKTKENLFLNVVNKFIFDRNSVSNLSEKFHSNLSLFITQFIETCQKEKDEMLEIGISNVNNAMLNIEISAFYILPKMREIANEWLCKEKNTWEIVLKNAISKKEIKDDINIELFVDLFQNIYLGTSFAGVVHEDGYKIDQLKREFMQIYQLIKK</sequence>
<dbReference type="SUPFAM" id="SSF46689">
    <property type="entry name" value="Homeodomain-like"/>
    <property type="match status" value="1"/>
</dbReference>
<feature type="domain" description="HTH tetR-type" evidence="3">
    <location>
        <begin position="5"/>
        <end position="65"/>
    </location>
</feature>
<dbReference type="Proteomes" id="UP000436858">
    <property type="component" value="Unassembled WGS sequence"/>
</dbReference>
<dbReference type="GO" id="GO:0003677">
    <property type="term" value="F:DNA binding"/>
    <property type="evidence" value="ECO:0007669"/>
    <property type="project" value="UniProtKB-UniRule"/>
</dbReference>
<dbReference type="InterPro" id="IPR001647">
    <property type="entry name" value="HTH_TetR"/>
</dbReference>
<reference evidence="7 8" key="1">
    <citation type="journal article" date="2019" name="Nat. Med.">
        <title>A library of human gut bacterial isolates paired with longitudinal multiomics data enables mechanistic microbiome research.</title>
        <authorList>
            <person name="Poyet M."/>
            <person name="Groussin M."/>
            <person name="Gibbons S.M."/>
            <person name="Avila-Pacheco J."/>
            <person name="Jiang X."/>
            <person name="Kearney S.M."/>
            <person name="Perrotta A.R."/>
            <person name="Berdy B."/>
            <person name="Zhao S."/>
            <person name="Lieberman T.D."/>
            <person name="Swanson P.K."/>
            <person name="Smith M."/>
            <person name="Roesemann S."/>
            <person name="Alexander J.E."/>
            <person name="Rich S.A."/>
            <person name="Livny J."/>
            <person name="Vlamakis H."/>
            <person name="Clish C."/>
            <person name="Bullock K."/>
            <person name="Deik A."/>
            <person name="Scott J."/>
            <person name="Pierce K.A."/>
            <person name="Xavier R.J."/>
            <person name="Alm E.J."/>
        </authorList>
    </citation>
    <scope>NUCLEOTIDE SEQUENCE [LARGE SCALE GENOMIC DNA]</scope>
    <source>
        <strain evidence="5 7">BIOML-A162</strain>
        <strain evidence="4 8">BIOML-A188</strain>
    </source>
</reference>
<evidence type="ECO:0000256" key="1">
    <source>
        <dbReference type="ARBA" id="ARBA00023125"/>
    </source>
</evidence>
<name>A0A139KLE7_BACT4</name>
<evidence type="ECO:0000313" key="4">
    <source>
        <dbReference type="EMBL" id="KAB4310433.1"/>
    </source>
</evidence>
<dbReference type="InterPro" id="IPR036271">
    <property type="entry name" value="Tet_transcr_reg_TetR-rel_C_sf"/>
</dbReference>
<dbReference type="Proteomes" id="UP000440614">
    <property type="component" value="Unassembled WGS sequence"/>
</dbReference>
<evidence type="ECO:0000256" key="2">
    <source>
        <dbReference type="PROSITE-ProRule" id="PRU00335"/>
    </source>
</evidence>
<dbReference type="Pfam" id="PF00440">
    <property type="entry name" value="TetR_N"/>
    <property type="match status" value="1"/>
</dbReference>
<keyword evidence="1 2" id="KW-0238">DNA-binding</keyword>
<dbReference type="EMBL" id="WCRY01000002">
    <property type="protein sequence ID" value="KAB4486999.1"/>
    <property type="molecule type" value="Genomic_DNA"/>
</dbReference>
<accession>A0A139KLE7</accession>